<sequence>MTVSRIKGRKTSDPKRGDRAAFIRAGKLLAGLDERVLPDTDWPRRSPVPPLGCQWARGYLPIAHFQDNGHMGEKGVRAMCTLSVSDWTVQPSDWPGFRMFPTHPSDGKPWNPVRVPPRAWQTLSSEEVFAFDVCTFWLVRSHSRWPRGVPGAAGRLCGCGGVGSGSWLTGPPMALYWPVGSSLSSGRSWLSHTSSWVGSLVTT</sequence>
<dbReference type="Proteomes" id="UP001620520">
    <property type="component" value="Unassembled WGS sequence"/>
</dbReference>
<comment type="caution">
    <text evidence="1">The sequence shown here is derived from an EMBL/GenBank/DDBJ whole genome shotgun (WGS) entry which is preliminary data.</text>
</comment>
<reference evidence="1 2" key="1">
    <citation type="submission" date="2024-10" db="EMBL/GenBank/DDBJ databases">
        <title>Novel secondary metabolite-producing bacteria for plant disease control.</title>
        <authorList>
            <person name="Chevrette M."/>
        </authorList>
    </citation>
    <scope>NUCLEOTIDE SEQUENCE [LARGE SCALE GENOMIC DNA]</scope>
    <source>
        <strain evidence="1 2">J30 TE3557</strain>
    </source>
</reference>
<evidence type="ECO:0000313" key="2">
    <source>
        <dbReference type="Proteomes" id="UP001620520"/>
    </source>
</evidence>
<accession>A0ABW8N720</accession>
<name>A0ABW8N720_9MICC</name>
<protein>
    <submittedName>
        <fullName evidence="1">Uncharacterized protein</fullName>
    </submittedName>
</protein>
<keyword evidence="2" id="KW-1185">Reference proteome</keyword>
<dbReference type="EMBL" id="JBIYEW010000003">
    <property type="protein sequence ID" value="MFK4639382.1"/>
    <property type="molecule type" value="Genomic_DNA"/>
</dbReference>
<evidence type="ECO:0000313" key="1">
    <source>
        <dbReference type="EMBL" id="MFK4639382.1"/>
    </source>
</evidence>
<gene>
    <name evidence="1" type="ORF">ABIA52_002271</name>
</gene>
<organism evidence="1 2">
    <name type="scientific">Paenarthrobacter histidinolovorans</name>
    <dbReference type="NCBI Taxonomy" id="43664"/>
    <lineage>
        <taxon>Bacteria</taxon>
        <taxon>Bacillati</taxon>
        <taxon>Actinomycetota</taxon>
        <taxon>Actinomycetes</taxon>
        <taxon>Micrococcales</taxon>
        <taxon>Micrococcaceae</taxon>
        <taxon>Paenarthrobacter</taxon>
    </lineage>
</organism>
<proteinExistence type="predicted"/>